<evidence type="ECO:0000256" key="3">
    <source>
        <dbReference type="ARBA" id="ARBA00022833"/>
    </source>
</evidence>
<evidence type="ECO:0000313" key="7">
    <source>
        <dbReference type="Proteomes" id="UP000054166"/>
    </source>
</evidence>
<proteinExistence type="predicted"/>
<dbReference type="Pfam" id="PF01753">
    <property type="entry name" value="zf-MYND"/>
    <property type="match status" value="1"/>
</dbReference>
<reference evidence="6 7" key="1">
    <citation type="submission" date="2014-04" db="EMBL/GenBank/DDBJ databases">
        <authorList>
            <consortium name="DOE Joint Genome Institute"/>
            <person name="Kuo A."/>
            <person name="Tarkka M."/>
            <person name="Buscot F."/>
            <person name="Kohler A."/>
            <person name="Nagy L.G."/>
            <person name="Floudas D."/>
            <person name="Copeland A."/>
            <person name="Barry K.W."/>
            <person name="Cichocki N."/>
            <person name="Veneault-Fourrey C."/>
            <person name="LaButti K."/>
            <person name="Lindquist E.A."/>
            <person name="Lipzen A."/>
            <person name="Lundell T."/>
            <person name="Morin E."/>
            <person name="Murat C."/>
            <person name="Sun H."/>
            <person name="Tunlid A."/>
            <person name="Henrissat B."/>
            <person name="Grigoriev I.V."/>
            <person name="Hibbett D.S."/>
            <person name="Martin F."/>
            <person name="Nordberg H.P."/>
            <person name="Cantor M.N."/>
            <person name="Hua S.X."/>
        </authorList>
    </citation>
    <scope>NUCLEOTIDE SEQUENCE [LARGE SCALE GENOMIC DNA]</scope>
    <source>
        <strain evidence="6 7">F 1598</strain>
    </source>
</reference>
<dbReference type="Gene3D" id="6.10.140.2220">
    <property type="match status" value="1"/>
</dbReference>
<keyword evidence="1" id="KW-0479">Metal-binding</keyword>
<dbReference type="SUPFAM" id="SSF144232">
    <property type="entry name" value="HIT/MYND zinc finger-like"/>
    <property type="match status" value="1"/>
</dbReference>
<keyword evidence="2 4" id="KW-0863">Zinc-finger</keyword>
<dbReference type="InterPro" id="IPR002893">
    <property type="entry name" value="Znf_MYND"/>
</dbReference>
<organism evidence="6 7">
    <name type="scientific">Piloderma croceum (strain F 1598)</name>
    <dbReference type="NCBI Taxonomy" id="765440"/>
    <lineage>
        <taxon>Eukaryota</taxon>
        <taxon>Fungi</taxon>
        <taxon>Dikarya</taxon>
        <taxon>Basidiomycota</taxon>
        <taxon>Agaricomycotina</taxon>
        <taxon>Agaricomycetes</taxon>
        <taxon>Agaricomycetidae</taxon>
        <taxon>Atheliales</taxon>
        <taxon>Atheliaceae</taxon>
        <taxon>Piloderma</taxon>
    </lineage>
</organism>
<dbReference type="OrthoDB" id="432970at2759"/>
<evidence type="ECO:0000256" key="1">
    <source>
        <dbReference type="ARBA" id="ARBA00022723"/>
    </source>
</evidence>
<dbReference type="Proteomes" id="UP000054166">
    <property type="component" value="Unassembled WGS sequence"/>
</dbReference>
<reference evidence="7" key="2">
    <citation type="submission" date="2015-01" db="EMBL/GenBank/DDBJ databases">
        <title>Evolutionary Origins and Diversification of the Mycorrhizal Mutualists.</title>
        <authorList>
            <consortium name="DOE Joint Genome Institute"/>
            <consortium name="Mycorrhizal Genomics Consortium"/>
            <person name="Kohler A."/>
            <person name="Kuo A."/>
            <person name="Nagy L.G."/>
            <person name="Floudas D."/>
            <person name="Copeland A."/>
            <person name="Barry K.W."/>
            <person name="Cichocki N."/>
            <person name="Veneault-Fourrey C."/>
            <person name="LaButti K."/>
            <person name="Lindquist E.A."/>
            <person name="Lipzen A."/>
            <person name="Lundell T."/>
            <person name="Morin E."/>
            <person name="Murat C."/>
            <person name="Riley R."/>
            <person name="Ohm R."/>
            <person name="Sun H."/>
            <person name="Tunlid A."/>
            <person name="Henrissat B."/>
            <person name="Grigoriev I.V."/>
            <person name="Hibbett D.S."/>
            <person name="Martin F."/>
        </authorList>
    </citation>
    <scope>NUCLEOTIDE SEQUENCE [LARGE SCALE GENOMIC DNA]</scope>
    <source>
        <strain evidence="7">F 1598</strain>
    </source>
</reference>
<keyword evidence="3" id="KW-0862">Zinc</keyword>
<dbReference type="HOGENOM" id="CLU_027660_0_0_1"/>
<dbReference type="GO" id="GO:0008270">
    <property type="term" value="F:zinc ion binding"/>
    <property type="evidence" value="ECO:0007669"/>
    <property type="project" value="UniProtKB-KW"/>
</dbReference>
<sequence length="631" mass="70705">MTDSWQALKAAAMGDSLESLNKLVKLIDGNFALHSELMPVFYHHLDPKKIPHPTRPPPDVLHTLKMATTALEGIAACVDAQHKSENEALLTSIETHWPFKIWKWTHFLLIHCFSKPMLNSIDTKFRFHVYFITMSLLSILAEETGLRVTIGSTPGLIAIITKLWIAEAKKEGGVMGFKASMVLERFVSAPKPGWLDQIIAAADNNPILVAKTILERIRANLLEPGILPTNYAAIHKDLLIAMGFSQAATPAVCHALRSQHSITTITKAMLCLSSDRHANAPHRTGIPNRFIGQCLTFCIIYLDMSFIDSEDAGTWIAQAIDAQLIPAFLKSTRFFVHDGALEQICPKILGDVIPQYLVYRTVLRAVARSLKNIRRLGLEGLVPENGPFRDSWTTLNELVNERLGIKAHYDKDPSLVICGNPLCSKIDELGEFMRCSGCLLAHFCSRACQQLAWKQANHRTLCKSVQARRREGVPEQISKRDKEFVSNIVTYDRWKYREQIQNMKLRQLILHPSTSRFSLFTSFDYTKVPVSITVGTPDAFRPEDDIGRAEFDATVKQTEEGKGRFSLMHARITQGPGSIVLWSAAAEENVIANPQSSASPDVATLRERLGMTDEEFAKVQPRMLEYLDSLH</sequence>
<keyword evidence="7" id="KW-1185">Reference proteome</keyword>
<name>A0A0C3FW54_PILCF</name>
<protein>
    <recommendedName>
        <fullName evidence="5">MYND-type domain-containing protein</fullName>
    </recommendedName>
</protein>
<dbReference type="InParanoid" id="A0A0C3FW54"/>
<feature type="domain" description="MYND-type" evidence="5">
    <location>
        <begin position="420"/>
        <end position="462"/>
    </location>
</feature>
<gene>
    <name evidence="6" type="ORF">PILCRDRAFT_820070</name>
</gene>
<accession>A0A0C3FW54</accession>
<evidence type="ECO:0000259" key="5">
    <source>
        <dbReference type="PROSITE" id="PS50865"/>
    </source>
</evidence>
<dbReference type="EMBL" id="KN832993">
    <property type="protein sequence ID" value="KIM82786.1"/>
    <property type="molecule type" value="Genomic_DNA"/>
</dbReference>
<evidence type="ECO:0000256" key="2">
    <source>
        <dbReference type="ARBA" id="ARBA00022771"/>
    </source>
</evidence>
<dbReference type="STRING" id="765440.A0A0C3FW54"/>
<evidence type="ECO:0000256" key="4">
    <source>
        <dbReference type="PROSITE-ProRule" id="PRU00134"/>
    </source>
</evidence>
<dbReference type="AlphaFoldDB" id="A0A0C3FW54"/>
<dbReference type="PROSITE" id="PS50865">
    <property type="entry name" value="ZF_MYND_2"/>
    <property type="match status" value="1"/>
</dbReference>
<evidence type="ECO:0000313" key="6">
    <source>
        <dbReference type="EMBL" id="KIM82786.1"/>
    </source>
</evidence>